<dbReference type="AlphaFoldDB" id="A0A9P0DYP7"/>
<keyword evidence="1" id="KW-0175">Coiled coil</keyword>
<dbReference type="OrthoDB" id="6777367at2759"/>
<evidence type="ECO:0000313" key="4">
    <source>
        <dbReference type="Proteomes" id="UP001153737"/>
    </source>
</evidence>
<feature type="region of interest" description="Disordered" evidence="2">
    <location>
        <begin position="228"/>
        <end position="291"/>
    </location>
</feature>
<keyword evidence="4" id="KW-1185">Reference proteome</keyword>
<feature type="compositionally biased region" description="Polar residues" evidence="2">
    <location>
        <begin position="273"/>
        <end position="291"/>
    </location>
</feature>
<evidence type="ECO:0000256" key="1">
    <source>
        <dbReference type="SAM" id="Coils"/>
    </source>
</evidence>
<evidence type="ECO:0000313" key="3">
    <source>
        <dbReference type="EMBL" id="CAH1183558.1"/>
    </source>
</evidence>
<sequence length="291" mass="33508">MPDDRPRTNSTSSQSSISNEEIAKLLKNLTEQSNQIIQQNTAIKQDVVQINENISDIKIELSSANKKISELESENRELKKKIETIERKNRKYNIVLYGLEETNNQIKSDLLKVINEKLNVTCDKNEIRDCHRIGKETNEINKHRPIVAELSTYELKQEILSKAKTLEKGSRLFITQDYTPEVYEKRKLLHKNLVLARQRNYSAYIQNNTLFVNGDKYTYEDLSQNNNQIENLPTVPIKGIRDEGTNKEPRGEKRQPEGTPPEAGKPATKPKVTYTNIRSSNRLQSTTSKHT</sequence>
<dbReference type="InterPro" id="IPR004244">
    <property type="entry name" value="Transposase_22"/>
</dbReference>
<protein>
    <recommendedName>
        <fullName evidence="5">Endonuclease-reverse transcriptase</fullName>
    </recommendedName>
</protein>
<proteinExistence type="predicted"/>
<accession>A0A9P0DYP7</accession>
<dbReference type="Proteomes" id="UP001153737">
    <property type="component" value="Chromosome 9"/>
</dbReference>
<dbReference type="Gene3D" id="3.30.70.1820">
    <property type="entry name" value="L1 transposable element, RRM domain"/>
    <property type="match status" value="1"/>
</dbReference>
<evidence type="ECO:0000256" key="2">
    <source>
        <dbReference type="SAM" id="MobiDB-lite"/>
    </source>
</evidence>
<dbReference type="EMBL" id="OU896715">
    <property type="protein sequence ID" value="CAH1183558.1"/>
    <property type="molecule type" value="Genomic_DNA"/>
</dbReference>
<reference evidence="3" key="1">
    <citation type="submission" date="2022-01" db="EMBL/GenBank/DDBJ databases">
        <authorList>
            <person name="King R."/>
        </authorList>
    </citation>
    <scope>NUCLEOTIDE SEQUENCE</scope>
</reference>
<name>A0A9P0DYP7_PHACE</name>
<gene>
    <name evidence="3" type="ORF">PHAECO_LOCUS13057</name>
</gene>
<reference evidence="3" key="2">
    <citation type="submission" date="2022-10" db="EMBL/GenBank/DDBJ databases">
        <authorList>
            <consortium name="ENA_rothamsted_submissions"/>
            <consortium name="culmorum"/>
            <person name="King R."/>
        </authorList>
    </citation>
    <scope>NUCLEOTIDE SEQUENCE</scope>
</reference>
<dbReference type="PANTHER" id="PTHR11505">
    <property type="entry name" value="L1 TRANSPOSABLE ELEMENT-RELATED"/>
    <property type="match status" value="1"/>
</dbReference>
<feature type="coiled-coil region" evidence="1">
    <location>
        <begin position="19"/>
        <end position="95"/>
    </location>
</feature>
<feature type="compositionally biased region" description="Basic and acidic residues" evidence="2">
    <location>
        <begin position="239"/>
        <end position="256"/>
    </location>
</feature>
<evidence type="ECO:0008006" key="5">
    <source>
        <dbReference type="Google" id="ProtNLM"/>
    </source>
</evidence>
<organism evidence="3 4">
    <name type="scientific">Phaedon cochleariae</name>
    <name type="common">Mustard beetle</name>
    <dbReference type="NCBI Taxonomy" id="80249"/>
    <lineage>
        <taxon>Eukaryota</taxon>
        <taxon>Metazoa</taxon>
        <taxon>Ecdysozoa</taxon>
        <taxon>Arthropoda</taxon>
        <taxon>Hexapoda</taxon>
        <taxon>Insecta</taxon>
        <taxon>Pterygota</taxon>
        <taxon>Neoptera</taxon>
        <taxon>Endopterygota</taxon>
        <taxon>Coleoptera</taxon>
        <taxon>Polyphaga</taxon>
        <taxon>Cucujiformia</taxon>
        <taxon>Chrysomeloidea</taxon>
        <taxon>Chrysomelidae</taxon>
        <taxon>Chrysomelinae</taxon>
        <taxon>Chrysomelini</taxon>
        <taxon>Phaedon</taxon>
    </lineage>
</organism>